<evidence type="ECO:0000313" key="2">
    <source>
        <dbReference type="Proteomes" id="UP001499910"/>
    </source>
</evidence>
<proteinExistence type="predicted"/>
<organism evidence="1 2">
    <name type="scientific">[Roseibacterium] beibuensis</name>
    <dbReference type="NCBI Taxonomy" id="1193142"/>
    <lineage>
        <taxon>Bacteria</taxon>
        <taxon>Pseudomonadati</taxon>
        <taxon>Pseudomonadota</taxon>
        <taxon>Alphaproteobacteria</taxon>
        <taxon>Rhodobacterales</taxon>
        <taxon>Roseobacteraceae</taxon>
        <taxon>Roseicyclus</taxon>
    </lineage>
</organism>
<reference evidence="2" key="1">
    <citation type="journal article" date="2019" name="Int. J. Syst. Evol. Microbiol.">
        <title>The Global Catalogue of Microorganisms (GCM) 10K type strain sequencing project: providing services to taxonomists for standard genome sequencing and annotation.</title>
        <authorList>
            <consortium name="The Broad Institute Genomics Platform"/>
            <consortium name="The Broad Institute Genome Sequencing Center for Infectious Disease"/>
            <person name="Wu L."/>
            <person name="Ma J."/>
        </authorList>
    </citation>
    <scope>NUCLEOTIDE SEQUENCE [LARGE SCALE GENOMIC DNA]</scope>
    <source>
        <strain evidence="2">JCM 18015</strain>
    </source>
</reference>
<accession>A0ABP9LNM7</accession>
<evidence type="ECO:0000313" key="1">
    <source>
        <dbReference type="EMBL" id="GAA5079951.1"/>
    </source>
</evidence>
<dbReference type="Proteomes" id="UP001499910">
    <property type="component" value="Unassembled WGS sequence"/>
</dbReference>
<keyword evidence="2" id="KW-1185">Reference proteome</keyword>
<comment type="caution">
    <text evidence="1">The sequence shown here is derived from an EMBL/GenBank/DDBJ whole genome shotgun (WGS) entry which is preliminary data.</text>
</comment>
<gene>
    <name evidence="1" type="ORF">GCM10023209_32810</name>
</gene>
<sequence>MPEIPAPMTAMRLGAAFDVSNGTYFPRSLKNFSDVESFTAPRARWIKEKSKIAKWMDTTEKSVSHEKFV</sequence>
<protein>
    <submittedName>
        <fullName evidence="1">Uncharacterized protein</fullName>
    </submittedName>
</protein>
<dbReference type="RefSeq" id="WP_259553452.1">
    <property type="nucleotide sequence ID" value="NZ_BAABHW010000006.1"/>
</dbReference>
<name>A0ABP9LNM7_9RHOB</name>
<dbReference type="EMBL" id="BAABHW010000006">
    <property type="protein sequence ID" value="GAA5079951.1"/>
    <property type="molecule type" value="Genomic_DNA"/>
</dbReference>